<feature type="domain" description="Acyl-ACP thioesterase-like C-terminal" evidence="9">
    <location>
        <begin position="155"/>
        <end position="241"/>
    </location>
</feature>
<sequence length="246" mass="28082">MKWFELPHQLTYYECDPQGNLQLGMLFNLGVLAAEIENQGTGVGLGAANQLGGGWVVVNYAGTFDLTHFHAGDQIVVATRVKAFNKFFSLREFSIRDHTGHEWVHYEATFVFMDLVKRRIMTIPPVLIEQYDLAPVKRIPRVPAPSDLVVDDTWQQHQYDVRYFDIDMNGHVNNSHYFDWMLEALGAEFLQTHQLTGVKIQFDHEVRYGQRVTSQAKVADLVTYHQIKTADQGAARAELTWVTVGK</sequence>
<dbReference type="CDD" id="cd00586">
    <property type="entry name" value="4HBT"/>
    <property type="match status" value="2"/>
</dbReference>
<keyword evidence="6" id="KW-0443">Lipid metabolism</keyword>
<keyword evidence="3" id="KW-0378">Hydrolase</keyword>
<proteinExistence type="inferred from homology"/>
<dbReference type="GO" id="GO:0016297">
    <property type="term" value="F:fatty acyl-[ACP] hydrolase activity"/>
    <property type="evidence" value="ECO:0007669"/>
    <property type="project" value="InterPro"/>
</dbReference>
<dbReference type="PATRIC" id="fig|1423742.4.peg.1040"/>
<gene>
    <name evidence="10" type="ORF">FC21_GL000999</name>
</gene>
<dbReference type="RefSeq" id="WP_054652083.1">
    <property type="nucleotide sequence ID" value="NZ_AZGC01000026.1"/>
</dbReference>
<comment type="similarity">
    <text evidence="1">Belongs to the acyl-ACP thioesterase family.</text>
</comment>
<accession>A0A0R1UYG1</accession>
<comment type="caution">
    <text evidence="10">The sequence shown here is derived from an EMBL/GenBank/DDBJ whole genome shotgun (WGS) entry which is preliminary data.</text>
</comment>
<dbReference type="GO" id="GO:0000036">
    <property type="term" value="F:acyl carrier activity"/>
    <property type="evidence" value="ECO:0007669"/>
    <property type="project" value="TreeGrafter"/>
</dbReference>
<dbReference type="Proteomes" id="UP000051084">
    <property type="component" value="Unassembled WGS sequence"/>
</dbReference>
<name>A0A0R1UYG1_9LACO</name>
<evidence type="ECO:0000256" key="6">
    <source>
        <dbReference type="ARBA" id="ARBA00023098"/>
    </source>
</evidence>
<dbReference type="Gene3D" id="3.10.129.10">
    <property type="entry name" value="Hotdog Thioesterase"/>
    <property type="match status" value="1"/>
</dbReference>
<keyword evidence="11" id="KW-1185">Reference proteome</keyword>
<evidence type="ECO:0000256" key="5">
    <source>
        <dbReference type="ARBA" id="ARBA00022946"/>
    </source>
</evidence>
<dbReference type="InterPro" id="IPR002864">
    <property type="entry name" value="Acyl-ACP_thioesterase_NHD"/>
</dbReference>
<dbReference type="EMBL" id="AZGC01000026">
    <property type="protein sequence ID" value="KRL94955.1"/>
    <property type="molecule type" value="Genomic_DNA"/>
</dbReference>
<dbReference type="AlphaFoldDB" id="A0A0R1UYG1"/>
<evidence type="ECO:0000256" key="3">
    <source>
        <dbReference type="ARBA" id="ARBA00022801"/>
    </source>
</evidence>
<dbReference type="STRING" id="417373.GCA_001570685_00248"/>
<evidence type="ECO:0000256" key="4">
    <source>
        <dbReference type="ARBA" id="ARBA00022832"/>
    </source>
</evidence>
<evidence type="ECO:0000259" key="9">
    <source>
        <dbReference type="Pfam" id="PF20791"/>
    </source>
</evidence>
<feature type="domain" description="Acyl-ACP thioesterase N-terminal hotdog" evidence="8">
    <location>
        <begin position="7"/>
        <end position="131"/>
    </location>
</feature>
<dbReference type="InterPro" id="IPR045023">
    <property type="entry name" value="FATA/B"/>
</dbReference>
<evidence type="ECO:0000313" key="10">
    <source>
        <dbReference type="EMBL" id="KRL94955.1"/>
    </source>
</evidence>
<dbReference type="SUPFAM" id="SSF54637">
    <property type="entry name" value="Thioesterase/thiol ester dehydrase-isomerase"/>
    <property type="match status" value="2"/>
</dbReference>
<evidence type="ECO:0000313" key="11">
    <source>
        <dbReference type="Proteomes" id="UP000051084"/>
    </source>
</evidence>
<dbReference type="Pfam" id="PF20791">
    <property type="entry name" value="Acyl-ACP_TE_C"/>
    <property type="match status" value="1"/>
</dbReference>
<dbReference type="PANTHER" id="PTHR31727:SF6">
    <property type="entry name" value="OLEOYL-ACYL CARRIER PROTEIN THIOESTERASE 1, CHLOROPLASTIC"/>
    <property type="match status" value="1"/>
</dbReference>
<keyword evidence="4" id="KW-0276">Fatty acid metabolism</keyword>
<keyword evidence="5" id="KW-0809">Transit peptide</keyword>
<evidence type="ECO:0000259" key="8">
    <source>
        <dbReference type="Pfam" id="PF01643"/>
    </source>
</evidence>
<evidence type="ECO:0000256" key="1">
    <source>
        <dbReference type="ARBA" id="ARBA00006500"/>
    </source>
</evidence>
<dbReference type="PANTHER" id="PTHR31727">
    <property type="entry name" value="OLEOYL-ACYL CARRIER PROTEIN THIOESTERASE 1, CHLOROPLASTIC"/>
    <property type="match status" value="1"/>
</dbReference>
<dbReference type="OrthoDB" id="9801517at2"/>
<keyword evidence="2" id="KW-0444">Lipid biosynthesis</keyword>
<dbReference type="Pfam" id="PF01643">
    <property type="entry name" value="Acyl-ACP_TE"/>
    <property type="match status" value="1"/>
</dbReference>
<dbReference type="InterPro" id="IPR029069">
    <property type="entry name" value="HotDog_dom_sf"/>
</dbReference>
<keyword evidence="7" id="KW-0275">Fatty acid biosynthesis</keyword>
<evidence type="ECO:0000256" key="2">
    <source>
        <dbReference type="ARBA" id="ARBA00022516"/>
    </source>
</evidence>
<evidence type="ECO:0000256" key="7">
    <source>
        <dbReference type="ARBA" id="ARBA00023160"/>
    </source>
</evidence>
<dbReference type="InterPro" id="IPR049427">
    <property type="entry name" value="Acyl-ACP_TE_C"/>
</dbReference>
<reference evidence="10 11" key="1">
    <citation type="journal article" date="2015" name="Genome Announc.">
        <title>Expanding the biotechnology potential of lactobacilli through comparative genomics of 213 strains and associated genera.</title>
        <authorList>
            <person name="Sun Z."/>
            <person name="Harris H.M."/>
            <person name="McCann A."/>
            <person name="Guo C."/>
            <person name="Argimon S."/>
            <person name="Zhang W."/>
            <person name="Yang X."/>
            <person name="Jeffery I.B."/>
            <person name="Cooney J.C."/>
            <person name="Kagawa T.F."/>
            <person name="Liu W."/>
            <person name="Song Y."/>
            <person name="Salvetti E."/>
            <person name="Wrobel A."/>
            <person name="Rasinkangas P."/>
            <person name="Parkhill J."/>
            <person name="Rea M.C."/>
            <person name="O'Sullivan O."/>
            <person name="Ritari J."/>
            <person name="Douillard F.P."/>
            <person name="Paul Ross R."/>
            <person name="Yang R."/>
            <person name="Briner A.E."/>
            <person name="Felis G.E."/>
            <person name="de Vos W.M."/>
            <person name="Barrangou R."/>
            <person name="Klaenhammer T.R."/>
            <person name="Caufield P.W."/>
            <person name="Cui Y."/>
            <person name="Zhang H."/>
            <person name="O'Toole P.W."/>
        </authorList>
    </citation>
    <scope>NUCLEOTIDE SEQUENCE [LARGE SCALE GENOMIC DNA]</scope>
    <source>
        <strain evidence="10 11">DSM 18793</strain>
    </source>
</reference>
<organism evidence="10 11">
    <name type="scientific">Limosilactobacillus equigenerosi DSM 18793 = JCM 14505</name>
    <dbReference type="NCBI Taxonomy" id="1423742"/>
    <lineage>
        <taxon>Bacteria</taxon>
        <taxon>Bacillati</taxon>
        <taxon>Bacillota</taxon>
        <taxon>Bacilli</taxon>
        <taxon>Lactobacillales</taxon>
        <taxon>Lactobacillaceae</taxon>
        <taxon>Limosilactobacillus</taxon>
    </lineage>
</organism>
<protein>
    <submittedName>
        <fullName evidence="10">Acyl-ACP thioesterase</fullName>
    </submittedName>
</protein>